<evidence type="ECO:0000313" key="1">
    <source>
        <dbReference type="EMBL" id="EIM77141.1"/>
    </source>
</evidence>
<accession>I5C5N9</accession>
<dbReference type="AlphaFoldDB" id="I5C5N9"/>
<gene>
    <name evidence="1" type="ORF">A3SI_07599</name>
</gene>
<reference evidence="1 2" key="1">
    <citation type="submission" date="2012-05" db="EMBL/GenBank/DDBJ databases">
        <title>Genome sequence of Nitritalea halalkaliphila LW7.</title>
        <authorList>
            <person name="Jangir P.K."/>
            <person name="Singh A."/>
            <person name="Shivaji S."/>
            <person name="Sharma R."/>
        </authorList>
    </citation>
    <scope>NUCLEOTIDE SEQUENCE [LARGE SCALE GENOMIC DNA]</scope>
    <source>
        <strain evidence="1 2">LW7</strain>
    </source>
</reference>
<proteinExistence type="predicted"/>
<evidence type="ECO:0000313" key="2">
    <source>
        <dbReference type="Proteomes" id="UP000005551"/>
    </source>
</evidence>
<comment type="caution">
    <text evidence="1">The sequence shown here is derived from an EMBL/GenBank/DDBJ whole genome shotgun (WGS) entry which is preliminary data.</text>
</comment>
<keyword evidence="2" id="KW-1185">Reference proteome</keyword>
<dbReference type="Proteomes" id="UP000005551">
    <property type="component" value="Unassembled WGS sequence"/>
</dbReference>
<name>I5C5N9_9BACT</name>
<dbReference type="EMBL" id="AJYA01000016">
    <property type="protein sequence ID" value="EIM77141.1"/>
    <property type="molecule type" value="Genomic_DNA"/>
</dbReference>
<organism evidence="1 2">
    <name type="scientific">Nitritalea halalkaliphila LW7</name>
    <dbReference type="NCBI Taxonomy" id="1189621"/>
    <lineage>
        <taxon>Bacteria</taxon>
        <taxon>Pseudomonadati</taxon>
        <taxon>Bacteroidota</taxon>
        <taxon>Cytophagia</taxon>
        <taxon>Cytophagales</taxon>
        <taxon>Cyclobacteriaceae</taxon>
        <taxon>Nitritalea</taxon>
    </lineage>
</organism>
<keyword evidence="1" id="KW-0032">Aminotransferase</keyword>
<dbReference type="STRING" id="1189621.A3SI_07599"/>
<keyword evidence="1" id="KW-0808">Transferase</keyword>
<dbReference type="GO" id="GO:0008483">
    <property type="term" value="F:transaminase activity"/>
    <property type="evidence" value="ECO:0007669"/>
    <property type="project" value="UniProtKB-KW"/>
</dbReference>
<sequence>MISSFPYPAADSPALNRIVLAAWHQKEDIDRLVEVLSRRLHS</sequence>
<protein>
    <submittedName>
        <fullName evidence="1">Class I and II aminotransferase</fullName>
    </submittedName>
</protein>